<evidence type="ECO:0000313" key="12">
    <source>
        <dbReference type="EMBL" id="OAY84652.1"/>
    </source>
</evidence>
<protein>
    <recommendedName>
        <fullName evidence="3">aldehyde oxygenase (deformylating)</fullName>
        <ecNumber evidence="3">4.1.99.5</ecNumber>
    </recommendedName>
</protein>
<dbReference type="EMBL" id="LSRQ01000190">
    <property type="protein sequence ID" value="OAY84652.1"/>
    <property type="molecule type" value="Genomic_DNA"/>
</dbReference>
<evidence type="ECO:0000259" key="11">
    <source>
        <dbReference type="Pfam" id="PF04116"/>
    </source>
</evidence>
<dbReference type="EC" id="4.1.99.5" evidence="3"/>
<dbReference type="GO" id="GO:0005789">
    <property type="term" value="C:endoplasmic reticulum membrane"/>
    <property type="evidence" value="ECO:0007669"/>
    <property type="project" value="UniProtKB-SubCell"/>
</dbReference>
<proteinExistence type="inferred from homology"/>
<keyword evidence="6" id="KW-0521">NADP</keyword>
<sequence length="91" mass="10770">MSPRTSIFFSFSFATIKTVDDHCRLWIPGNPLHVVFQNNTAYHDIHHQLHGAKYNFSQPFFVVWDRILGTYMPYATDRSRNDGSRREVRPR</sequence>
<dbReference type="GO" id="GO:0008610">
    <property type="term" value="P:lipid biosynthetic process"/>
    <property type="evidence" value="ECO:0007669"/>
    <property type="project" value="InterPro"/>
</dbReference>
<name>A0A199W589_ANACO</name>
<comment type="similarity">
    <text evidence="2">Belongs to the sterol desaturase family.</text>
</comment>
<accession>A0A199W589</accession>
<evidence type="ECO:0000256" key="7">
    <source>
        <dbReference type="ARBA" id="ARBA00022989"/>
    </source>
</evidence>
<keyword evidence="12" id="KW-0503">Monooxygenase</keyword>
<evidence type="ECO:0000256" key="1">
    <source>
        <dbReference type="ARBA" id="ARBA00004477"/>
    </source>
</evidence>
<keyword evidence="12" id="KW-0560">Oxidoreductase</keyword>
<dbReference type="STRING" id="4615.A0A199W589"/>
<dbReference type="Proteomes" id="UP000092600">
    <property type="component" value="Unassembled WGS sequence"/>
</dbReference>
<gene>
    <name evidence="12" type="ORF">ACMD2_22017</name>
</gene>
<reference evidence="12 13" key="1">
    <citation type="journal article" date="2016" name="DNA Res.">
        <title>The draft genome of MD-2 pineapple using hybrid error correction of long reads.</title>
        <authorList>
            <person name="Redwan R.M."/>
            <person name="Saidin A."/>
            <person name="Kumar S.V."/>
        </authorList>
    </citation>
    <scope>NUCLEOTIDE SEQUENCE [LARGE SCALE GENOMIC DNA]</scope>
    <source>
        <strain evidence="13">cv. MD2</strain>
        <tissue evidence="12">Leaf</tissue>
    </source>
</reference>
<organism evidence="12 13">
    <name type="scientific">Ananas comosus</name>
    <name type="common">Pineapple</name>
    <name type="synonym">Ananas ananas</name>
    <dbReference type="NCBI Taxonomy" id="4615"/>
    <lineage>
        <taxon>Eukaryota</taxon>
        <taxon>Viridiplantae</taxon>
        <taxon>Streptophyta</taxon>
        <taxon>Embryophyta</taxon>
        <taxon>Tracheophyta</taxon>
        <taxon>Spermatophyta</taxon>
        <taxon>Magnoliopsida</taxon>
        <taxon>Liliopsida</taxon>
        <taxon>Poales</taxon>
        <taxon>Bromeliaceae</taxon>
        <taxon>Bromelioideae</taxon>
        <taxon>Ananas</taxon>
    </lineage>
</organism>
<dbReference type="GO" id="GO:0005506">
    <property type="term" value="F:iron ion binding"/>
    <property type="evidence" value="ECO:0007669"/>
    <property type="project" value="InterPro"/>
</dbReference>
<keyword evidence="9" id="KW-0456">Lyase</keyword>
<keyword evidence="4" id="KW-0812">Transmembrane</keyword>
<keyword evidence="8" id="KW-0472">Membrane</keyword>
<evidence type="ECO:0000256" key="2">
    <source>
        <dbReference type="ARBA" id="ARBA00009324"/>
    </source>
</evidence>
<feature type="domain" description="Fatty acid hydroxylase" evidence="11">
    <location>
        <begin position="6"/>
        <end position="70"/>
    </location>
</feature>
<dbReference type="GO" id="GO:0004497">
    <property type="term" value="F:monooxygenase activity"/>
    <property type="evidence" value="ECO:0007669"/>
    <property type="project" value="UniProtKB-KW"/>
</dbReference>
<keyword evidence="5" id="KW-0256">Endoplasmic reticulum</keyword>
<evidence type="ECO:0000256" key="8">
    <source>
        <dbReference type="ARBA" id="ARBA00023136"/>
    </source>
</evidence>
<evidence type="ECO:0000256" key="5">
    <source>
        <dbReference type="ARBA" id="ARBA00022824"/>
    </source>
</evidence>
<evidence type="ECO:0000256" key="6">
    <source>
        <dbReference type="ARBA" id="ARBA00022857"/>
    </source>
</evidence>
<keyword evidence="7" id="KW-1133">Transmembrane helix</keyword>
<dbReference type="InterPro" id="IPR050307">
    <property type="entry name" value="Sterol_Desaturase_Related"/>
</dbReference>
<evidence type="ECO:0000256" key="9">
    <source>
        <dbReference type="ARBA" id="ARBA00023239"/>
    </source>
</evidence>
<evidence type="ECO:0000256" key="3">
    <source>
        <dbReference type="ARBA" id="ARBA00013146"/>
    </source>
</evidence>
<evidence type="ECO:0000256" key="4">
    <source>
        <dbReference type="ARBA" id="ARBA00022692"/>
    </source>
</evidence>
<dbReference type="PANTHER" id="PTHR11863">
    <property type="entry name" value="STEROL DESATURASE"/>
    <property type="match status" value="1"/>
</dbReference>
<dbReference type="InterPro" id="IPR006694">
    <property type="entry name" value="Fatty_acid_hydroxylase"/>
</dbReference>
<evidence type="ECO:0000256" key="10">
    <source>
        <dbReference type="ARBA" id="ARBA00047909"/>
    </source>
</evidence>
<comment type="subcellular location">
    <subcellularLocation>
        <location evidence="1">Endoplasmic reticulum membrane</location>
        <topology evidence="1">Multi-pass membrane protein</topology>
    </subcellularLocation>
</comment>
<dbReference type="GO" id="GO:0071771">
    <property type="term" value="F:aldehyde oxygenase (deformylating) activity"/>
    <property type="evidence" value="ECO:0007669"/>
    <property type="project" value="UniProtKB-EC"/>
</dbReference>
<dbReference type="AlphaFoldDB" id="A0A199W589"/>
<comment type="caution">
    <text evidence="12">The sequence shown here is derived from an EMBL/GenBank/DDBJ whole genome shotgun (WGS) entry which is preliminary data.</text>
</comment>
<evidence type="ECO:0000313" key="13">
    <source>
        <dbReference type="Proteomes" id="UP000092600"/>
    </source>
</evidence>
<comment type="catalytic activity">
    <reaction evidence="10">
        <text>a long-chain fatty aldehyde + 2 NADPH + O2 + H(+) = a long-chain alkane + formate + 2 NADP(+) + H2O</text>
        <dbReference type="Rhea" id="RHEA:21440"/>
        <dbReference type="ChEBI" id="CHEBI:15377"/>
        <dbReference type="ChEBI" id="CHEBI:15378"/>
        <dbReference type="ChEBI" id="CHEBI:15379"/>
        <dbReference type="ChEBI" id="CHEBI:15740"/>
        <dbReference type="ChEBI" id="CHEBI:17176"/>
        <dbReference type="ChEBI" id="CHEBI:57783"/>
        <dbReference type="ChEBI" id="CHEBI:58349"/>
        <dbReference type="ChEBI" id="CHEBI:83563"/>
        <dbReference type="EC" id="4.1.99.5"/>
    </reaction>
</comment>
<dbReference type="Pfam" id="PF04116">
    <property type="entry name" value="FA_hydroxylase"/>
    <property type="match status" value="1"/>
</dbReference>